<gene>
    <name evidence="2" type="ORF">BM221_001137</name>
</gene>
<comment type="caution">
    <text evidence="2">The sequence shown here is derived from an EMBL/GenBank/DDBJ whole genome shotgun (WGS) entry which is preliminary data.</text>
</comment>
<name>A0A2N6P2H1_BEABA</name>
<dbReference type="Proteomes" id="UP000235728">
    <property type="component" value="Unassembled WGS sequence"/>
</dbReference>
<accession>A0A2N6P2H1</accession>
<dbReference type="AlphaFoldDB" id="A0A2N6P2H1"/>
<evidence type="ECO:0000256" key="1">
    <source>
        <dbReference type="SAM" id="MobiDB-lite"/>
    </source>
</evidence>
<evidence type="ECO:0000313" key="3">
    <source>
        <dbReference type="Proteomes" id="UP000235728"/>
    </source>
</evidence>
<dbReference type="EMBL" id="MRVG01000001">
    <property type="protein sequence ID" value="PMB73713.1"/>
    <property type="molecule type" value="Genomic_DNA"/>
</dbReference>
<sequence>MSVPLDPELPQNVAQLATPHGPLVLLNFDDRLGASASQWNRKELVAFRTRILLPLRDDHDQSCPNCRPENSSSQQVHLHMLQQVRTRFSGLRTASESFLYSLPTGRFRLALARLIRSDVQDEERTYSTREGAGNRQAAHYPGFIPSSTIPIPESSSPARPSSSEYSGSHTSVPLDDDQNETRARKPEVLMAKLAKELFSLSLYSVLKQPHPKEEYYFRPESHSLTALITSTAIISANDGGLYKKRLLSSS</sequence>
<reference evidence="2 3" key="1">
    <citation type="journal article" date="2016" name="Appl. Microbiol. Biotechnol.">
        <title>Characterization of T-DNA insertion mutants with decreased virulence in the entomopathogenic fungus Beauveria bassiana JEF-007.</title>
        <authorList>
            <person name="Kim S."/>
            <person name="Lee S.J."/>
            <person name="Nai Y.S."/>
            <person name="Yu J.S."/>
            <person name="Lee M.R."/>
            <person name="Yang Y.T."/>
            <person name="Kim J.S."/>
        </authorList>
    </citation>
    <scope>NUCLEOTIDE SEQUENCE [LARGE SCALE GENOMIC DNA]</scope>
    <source>
        <strain evidence="2 3">JEF-007</strain>
    </source>
</reference>
<proteinExistence type="predicted"/>
<protein>
    <submittedName>
        <fullName evidence="2">Uncharacterized protein</fullName>
    </submittedName>
</protein>
<feature type="compositionally biased region" description="Low complexity" evidence="1">
    <location>
        <begin position="144"/>
        <end position="168"/>
    </location>
</feature>
<feature type="region of interest" description="Disordered" evidence="1">
    <location>
        <begin position="120"/>
        <end position="181"/>
    </location>
</feature>
<evidence type="ECO:0000313" key="2">
    <source>
        <dbReference type="EMBL" id="PMB73713.1"/>
    </source>
</evidence>
<organism evidence="2 3">
    <name type="scientific">Beauveria bassiana</name>
    <name type="common">White muscardine disease fungus</name>
    <name type="synonym">Tritirachium shiotae</name>
    <dbReference type="NCBI Taxonomy" id="176275"/>
    <lineage>
        <taxon>Eukaryota</taxon>
        <taxon>Fungi</taxon>
        <taxon>Dikarya</taxon>
        <taxon>Ascomycota</taxon>
        <taxon>Pezizomycotina</taxon>
        <taxon>Sordariomycetes</taxon>
        <taxon>Hypocreomycetidae</taxon>
        <taxon>Hypocreales</taxon>
        <taxon>Cordycipitaceae</taxon>
        <taxon>Beauveria</taxon>
    </lineage>
</organism>